<dbReference type="Gene3D" id="3.40.980.10">
    <property type="entry name" value="MoaB/Mog-like domain"/>
    <property type="match status" value="1"/>
</dbReference>
<protein>
    <submittedName>
        <fullName evidence="5">Molybdenum cofactor biosynthesis protein</fullName>
    </submittedName>
</protein>
<evidence type="ECO:0000259" key="4">
    <source>
        <dbReference type="SMART" id="SM00852"/>
    </source>
</evidence>
<evidence type="ECO:0000256" key="3">
    <source>
        <dbReference type="SAM" id="MobiDB-lite"/>
    </source>
</evidence>
<dbReference type="InterPro" id="IPR001453">
    <property type="entry name" value="MoaB/Mog_dom"/>
</dbReference>
<evidence type="ECO:0000313" key="5">
    <source>
        <dbReference type="EMBL" id="ALU41083.1"/>
    </source>
</evidence>
<keyword evidence="2" id="KW-0501">Molybdenum cofactor biosynthesis</keyword>
<name>A0A0U3GDA2_9MICC</name>
<feature type="region of interest" description="Disordered" evidence="3">
    <location>
        <begin position="65"/>
        <end position="84"/>
    </location>
</feature>
<dbReference type="SMART" id="SM00852">
    <property type="entry name" value="MoCF_biosynth"/>
    <property type="match status" value="1"/>
</dbReference>
<proteinExistence type="predicted"/>
<dbReference type="Pfam" id="PF00994">
    <property type="entry name" value="MoCF_biosynth"/>
    <property type="match status" value="1"/>
</dbReference>
<dbReference type="Proteomes" id="UP000057181">
    <property type="component" value="Chromosome"/>
</dbReference>
<reference evidence="5 7" key="1">
    <citation type="submission" date="2015-11" db="EMBL/GenBank/DDBJ databases">
        <title>Complete Genome Sequence of Kocuria flava strain HO-9041.</title>
        <authorList>
            <person name="Zhou M."/>
            <person name="Dai J."/>
        </authorList>
    </citation>
    <scope>NUCLEOTIDE SEQUENCE [LARGE SCALE GENOMIC DNA]</scope>
    <source>
        <strain evidence="5 7">HO-9041</strain>
    </source>
</reference>
<evidence type="ECO:0000313" key="7">
    <source>
        <dbReference type="Proteomes" id="UP000057181"/>
    </source>
</evidence>
<dbReference type="AlphaFoldDB" id="A0A0U3GDA2"/>
<evidence type="ECO:0000256" key="1">
    <source>
        <dbReference type="ARBA" id="ARBA00005046"/>
    </source>
</evidence>
<gene>
    <name evidence="5" type="ORF">AS188_05680</name>
    <name evidence="6" type="ORF">AUQ48_00760</name>
</gene>
<sequence length="180" mass="19094">MRTAAVVVASTRAAAGVYEDRSGRIAADWFRSHGFAVEGPFVVADGADVRARLEELLLERDPDRRPSVVVTSGGTGLAPDDLTPEVTRPLLDRELPGIMAALWAEGRRTTPLAALSRGHAGVSGSTFVVNLPGSTGGVWDGLKVLEPLLDHVCDQLEGHRDRGHPGPGAPHPDPTQETDR</sequence>
<dbReference type="InterPro" id="IPR036425">
    <property type="entry name" value="MoaB/Mog-like_dom_sf"/>
</dbReference>
<dbReference type="EMBL" id="CP013254">
    <property type="protein sequence ID" value="ALU41083.1"/>
    <property type="molecule type" value="Genomic_DNA"/>
</dbReference>
<evidence type="ECO:0000256" key="2">
    <source>
        <dbReference type="ARBA" id="ARBA00023150"/>
    </source>
</evidence>
<dbReference type="KEGG" id="kfv:AS188_05680"/>
<reference evidence="6 8" key="2">
    <citation type="submission" date="2015-12" db="EMBL/GenBank/DDBJ databases">
        <authorList>
            <person name="Shamseldin A."/>
            <person name="Moawad H."/>
            <person name="Abd El-Rahim W.M."/>
            <person name="Sadowsky M.J."/>
        </authorList>
    </citation>
    <scope>NUCLEOTIDE SEQUENCE [LARGE SCALE GENOMIC DNA]</scope>
    <source>
        <strain evidence="6 8">S43</strain>
    </source>
</reference>
<feature type="region of interest" description="Disordered" evidence="3">
    <location>
        <begin position="157"/>
        <end position="180"/>
    </location>
</feature>
<dbReference type="GO" id="GO:0006777">
    <property type="term" value="P:Mo-molybdopterin cofactor biosynthetic process"/>
    <property type="evidence" value="ECO:0007669"/>
    <property type="project" value="UniProtKB-KW"/>
</dbReference>
<dbReference type="CDD" id="cd00886">
    <property type="entry name" value="MogA_MoaB"/>
    <property type="match status" value="1"/>
</dbReference>
<organism evidence="5 7">
    <name type="scientific">Kocuria flava</name>
    <dbReference type="NCBI Taxonomy" id="446860"/>
    <lineage>
        <taxon>Bacteria</taxon>
        <taxon>Bacillati</taxon>
        <taxon>Actinomycetota</taxon>
        <taxon>Actinomycetes</taxon>
        <taxon>Micrococcales</taxon>
        <taxon>Micrococcaceae</taxon>
        <taxon>Kocuria</taxon>
    </lineage>
</organism>
<dbReference type="EMBL" id="LOMZ01000001">
    <property type="protein sequence ID" value="PLC13434.1"/>
    <property type="molecule type" value="Genomic_DNA"/>
</dbReference>
<accession>A0A0U3GDA2</accession>
<dbReference type="PANTHER" id="PTHR43764:SF1">
    <property type="entry name" value="MOLYBDOPTERIN MOLYBDOTRANSFERASE"/>
    <property type="match status" value="1"/>
</dbReference>
<evidence type="ECO:0000313" key="6">
    <source>
        <dbReference type="EMBL" id="PLC13434.1"/>
    </source>
</evidence>
<dbReference type="Proteomes" id="UP000234632">
    <property type="component" value="Unassembled WGS sequence"/>
</dbReference>
<dbReference type="STRING" id="446860.AS188_05680"/>
<evidence type="ECO:0000313" key="8">
    <source>
        <dbReference type="Proteomes" id="UP000234632"/>
    </source>
</evidence>
<comment type="pathway">
    <text evidence="1">Cofactor biosynthesis; molybdopterin biosynthesis.</text>
</comment>
<dbReference type="InterPro" id="IPR051920">
    <property type="entry name" value="MPT_Adenylyltrnsfr/MoaC-Rel"/>
</dbReference>
<dbReference type="OrthoDB" id="9794429at2"/>
<dbReference type="RefSeq" id="WP_058859755.1">
    <property type="nucleotide sequence ID" value="NZ_BJZR01000073.1"/>
</dbReference>
<feature type="domain" description="MoaB/Mog" evidence="4">
    <location>
        <begin position="5"/>
        <end position="152"/>
    </location>
</feature>
<dbReference type="PANTHER" id="PTHR43764">
    <property type="entry name" value="MOLYBDENUM COFACTOR BIOSYNTHESIS"/>
    <property type="match status" value="1"/>
</dbReference>
<dbReference type="SUPFAM" id="SSF53218">
    <property type="entry name" value="Molybdenum cofactor biosynthesis proteins"/>
    <property type="match status" value="1"/>
</dbReference>